<feature type="compositionally biased region" description="Basic residues" evidence="1">
    <location>
        <begin position="183"/>
        <end position="192"/>
    </location>
</feature>
<name>A0A484LPQ9_9ASTE</name>
<feature type="region of interest" description="Disordered" evidence="1">
    <location>
        <begin position="701"/>
        <end position="729"/>
    </location>
</feature>
<dbReference type="Pfam" id="PF14111">
    <property type="entry name" value="DUF4283"/>
    <property type="match status" value="1"/>
</dbReference>
<proteinExistence type="predicted"/>
<dbReference type="OrthoDB" id="1295621at2759"/>
<dbReference type="PANTHER" id="PTHR31286">
    <property type="entry name" value="GLYCINE-RICH CELL WALL STRUCTURAL PROTEIN 1.8-LIKE"/>
    <property type="match status" value="1"/>
</dbReference>
<dbReference type="InterPro" id="IPR040256">
    <property type="entry name" value="At4g02000-like"/>
</dbReference>
<evidence type="ECO:0000313" key="3">
    <source>
        <dbReference type="EMBL" id="VFQ77918.1"/>
    </source>
</evidence>
<dbReference type="AlphaFoldDB" id="A0A484LPQ9"/>
<feature type="region of interest" description="Disordered" evidence="1">
    <location>
        <begin position="183"/>
        <end position="205"/>
    </location>
</feature>
<evidence type="ECO:0000259" key="2">
    <source>
        <dbReference type="Pfam" id="PF14111"/>
    </source>
</evidence>
<dbReference type="InterPro" id="IPR025558">
    <property type="entry name" value="DUF4283"/>
</dbReference>
<accession>A0A484LPQ9</accession>
<evidence type="ECO:0000256" key="1">
    <source>
        <dbReference type="SAM" id="MobiDB-lite"/>
    </source>
</evidence>
<reference evidence="3 4" key="1">
    <citation type="submission" date="2018-04" db="EMBL/GenBank/DDBJ databases">
        <authorList>
            <person name="Vogel A."/>
        </authorList>
    </citation>
    <scope>NUCLEOTIDE SEQUENCE [LARGE SCALE GENOMIC DNA]</scope>
</reference>
<feature type="compositionally biased region" description="Pro residues" evidence="1">
    <location>
        <begin position="633"/>
        <end position="644"/>
    </location>
</feature>
<gene>
    <name evidence="3" type="ORF">CCAM_LOCUS19694</name>
</gene>
<organism evidence="3 4">
    <name type="scientific">Cuscuta campestris</name>
    <dbReference type="NCBI Taxonomy" id="132261"/>
    <lineage>
        <taxon>Eukaryota</taxon>
        <taxon>Viridiplantae</taxon>
        <taxon>Streptophyta</taxon>
        <taxon>Embryophyta</taxon>
        <taxon>Tracheophyta</taxon>
        <taxon>Spermatophyta</taxon>
        <taxon>Magnoliopsida</taxon>
        <taxon>eudicotyledons</taxon>
        <taxon>Gunneridae</taxon>
        <taxon>Pentapetalae</taxon>
        <taxon>asterids</taxon>
        <taxon>lamiids</taxon>
        <taxon>Solanales</taxon>
        <taxon>Convolvulaceae</taxon>
        <taxon>Cuscuteae</taxon>
        <taxon>Cuscuta</taxon>
        <taxon>Cuscuta subgen. Grammica</taxon>
        <taxon>Cuscuta sect. Cleistogrammica</taxon>
    </lineage>
</organism>
<feature type="region of interest" description="Disordered" evidence="1">
    <location>
        <begin position="632"/>
        <end position="655"/>
    </location>
</feature>
<evidence type="ECO:0000313" key="4">
    <source>
        <dbReference type="Proteomes" id="UP000595140"/>
    </source>
</evidence>
<dbReference type="Proteomes" id="UP000595140">
    <property type="component" value="Unassembled WGS sequence"/>
</dbReference>
<keyword evidence="4" id="KW-1185">Reference proteome</keyword>
<feature type="compositionally biased region" description="Polar residues" evidence="1">
    <location>
        <begin position="573"/>
        <end position="583"/>
    </location>
</feature>
<feature type="domain" description="DUF4283" evidence="2">
    <location>
        <begin position="332"/>
        <end position="410"/>
    </location>
</feature>
<dbReference type="PANTHER" id="PTHR31286:SF165">
    <property type="entry name" value="DUF4283 DOMAIN-CONTAINING PROTEIN"/>
    <property type="match status" value="1"/>
</dbReference>
<protein>
    <recommendedName>
        <fullName evidence="2">DUF4283 domain-containing protein</fullName>
    </recommendedName>
</protein>
<feature type="compositionally biased region" description="Basic and acidic residues" evidence="1">
    <location>
        <begin position="535"/>
        <end position="565"/>
    </location>
</feature>
<feature type="region of interest" description="Disordered" evidence="1">
    <location>
        <begin position="813"/>
        <end position="834"/>
    </location>
</feature>
<sequence>MSDNNHNLTLCSILDKDKLTDSNFLDWQRNLVIVLRLEKKEYVLERAIPPVPSANASRAIKDTYEKHVDDDNQVACLMLATMTSDLQKHHESMKAYDMIIHLKQLSQGQAMKHPNPSRTELATDLILQSLPELYKQFVVNYEMHELDKPLLELLKMLQTAEESLTKGKGNCVLLVQGVKGKKKFKKAKKNGPKGKGNTEPKSNSSKLNLKLVIQGGPPNPPSKGAVLFQDRPSTSWAAEVVTAEGPSKEAFPLLPSKTQPVTTKPLTVWHKGGPGGNTFAQVTAPKQPLHSVMSLAPIPALPDRDTTTHRGTPCIRFSDKEVEALASIDRFLLVGKFSHGQPKLEVIKKHFAAHFILRGTVIIGWRSPKHIFLKFSNSQDAIDMLLKEQITFNGIHPMRLFRWTKDFDLDTETSIALVWVLFHDLPYHYFNDKALALLCKPIGKYLGVDTATLEGTKPTYARVRIEMDLLKPLVSKVFVGTSTEIGKEDEGFLQLVEYEKIPFFCTHCRRQGHSVERCKFLEEYNAFEIRRKGKEHLQEPRQKQDRSKSRGRERSQSRGREEPKRVYVAKVSNPPSTDPISSLKSSIDALPVAKDPPTIHAPVSQNPMCNLIVPIPTVPDSPITNPSISMQKPTPPVVQNPPANPTQIPQPTLPNPLPEALTAKNPQPVPSMPMPMQTLPMQTPSSLQNQNLLHASTLMQNPSQSVTPAMPTPSHTQPMQNTPQIPSVNLQQPQSTQTQHPHLQTMQTLPMQPQNPIQPFPMQTPPSLPLFDRNASKNSSKNFIAEAVASYKSGLLSQVALLKILHEGPASTAVPPTFQPETPSGYSSEPEGKVGFKDLDDADIAVEEKGTSEERQCSSLIIVDCVANDDKVIANSAPPISRPIDLYGEIHFYPVDEQGYIIPVTKHDEDYRSMKVLKTRALELISNNWEADFKKVDYARHPALKEAMRWARRRF</sequence>
<feature type="region of interest" description="Disordered" evidence="1">
    <location>
        <begin position="532"/>
        <end position="583"/>
    </location>
</feature>
<dbReference type="EMBL" id="OOIL02001745">
    <property type="protein sequence ID" value="VFQ77918.1"/>
    <property type="molecule type" value="Genomic_DNA"/>
</dbReference>